<evidence type="ECO:0000256" key="9">
    <source>
        <dbReference type="ARBA" id="ARBA00049535"/>
    </source>
</evidence>
<evidence type="ECO:0000313" key="12">
    <source>
        <dbReference type="EMBL" id="CAF2873569.1"/>
    </source>
</evidence>
<reference evidence="12" key="1">
    <citation type="submission" date="2021-02" db="EMBL/GenBank/DDBJ databases">
        <authorList>
            <person name="Bekaert M."/>
        </authorList>
    </citation>
    <scope>NUCLEOTIDE SEQUENCE</scope>
    <source>
        <strain evidence="12">IoA-00</strain>
    </source>
</reference>
<evidence type="ECO:0000256" key="3">
    <source>
        <dbReference type="ARBA" id="ARBA00013247"/>
    </source>
</evidence>
<keyword evidence="13" id="KW-1185">Reference proteome</keyword>
<dbReference type="GO" id="GO:0000287">
    <property type="term" value="F:magnesium ion binding"/>
    <property type="evidence" value="ECO:0007669"/>
    <property type="project" value="InterPro"/>
</dbReference>
<evidence type="ECO:0000259" key="11">
    <source>
        <dbReference type="Pfam" id="PF13793"/>
    </source>
</evidence>
<keyword evidence="8" id="KW-0067">ATP-binding</keyword>
<evidence type="ECO:0000256" key="4">
    <source>
        <dbReference type="ARBA" id="ARBA00022679"/>
    </source>
</evidence>
<organism evidence="12 13">
    <name type="scientific">Lepeophtheirus salmonis</name>
    <name type="common">Salmon louse</name>
    <name type="synonym">Caligus salmonis</name>
    <dbReference type="NCBI Taxonomy" id="72036"/>
    <lineage>
        <taxon>Eukaryota</taxon>
        <taxon>Metazoa</taxon>
        <taxon>Ecdysozoa</taxon>
        <taxon>Arthropoda</taxon>
        <taxon>Crustacea</taxon>
        <taxon>Multicrustacea</taxon>
        <taxon>Hexanauplia</taxon>
        <taxon>Copepoda</taxon>
        <taxon>Siphonostomatoida</taxon>
        <taxon>Caligidae</taxon>
        <taxon>Lepeophtheirus</taxon>
    </lineage>
</organism>
<dbReference type="OrthoDB" id="413572at2759"/>
<dbReference type="GO" id="GO:0005524">
    <property type="term" value="F:ATP binding"/>
    <property type="evidence" value="ECO:0007669"/>
    <property type="project" value="UniProtKB-KW"/>
</dbReference>
<comment type="pathway">
    <text evidence="1">Metabolic intermediate biosynthesis; 5-phospho-alpha-D-ribose 1-diphosphate biosynthesis; 5-phospho-alpha-D-ribose 1-diphosphate from D-ribose 5-phosphate (route I): step 1/1.</text>
</comment>
<dbReference type="InterPro" id="IPR000836">
    <property type="entry name" value="PRTase_dom"/>
</dbReference>
<evidence type="ECO:0000256" key="8">
    <source>
        <dbReference type="ARBA" id="ARBA00022840"/>
    </source>
</evidence>
<dbReference type="GO" id="GO:0002189">
    <property type="term" value="C:ribose phosphate diphosphokinase complex"/>
    <property type="evidence" value="ECO:0007669"/>
    <property type="project" value="TreeGrafter"/>
</dbReference>
<dbReference type="InterPro" id="IPR029057">
    <property type="entry name" value="PRTase-like"/>
</dbReference>
<accession>A0A7R8H5T9</accession>
<feature type="region of interest" description="Disordered" evidence="10">
    <location>
        <begin position="172"/>
        <end position="193"/>
    </location>
</feature>
<feature type="domain" description="Ribose-phosphate pyrophosphokinase N-terminal" evidence="11">
    <location>
        <begin position="2"/>
        <end position="50"/>
    </location>
</feature>
<evidence type="ECO:0000256" key="2">
    <source>
        <dbReference type="ARBA" id="ARBA00006478"/>
    </source>
</evidence>
<comment type="catalytic activity">
    <reaction evidence="9">
        <text>D-ribose 5-phosphate + ATP = 5-phospho-alpha-D-ribose 1-diphosphate + AMP + H(+)</text>
        <dbReference type="Rhea" id="RHEA:15609"/>
        <dbReference type="ChEBI" id="CHEBI:15378"/>
        <dbReference type="ChEBI" id="CHEBI:30616"/>
        <dbReference type="ChEBI" id="CHEBI:58017"/>
        <dbReference type="ChEBI" id="CHEBI:78346"/>
        <dbReference type="ChEBI" id="CHEBI:456215"/>
        <dbReference type="EC" id="2.7.6.1"/>
    </reaction>
</comment>
<dbReference type="AlphaFoldDB" id="A0A7R8H5T9"/>
<dbReference type="InterPro" id="IPR005946">
    <property type="entry name" value="Rib-P_diPkinase"/>
</dbReference>
<evidence type="ECO:0000256" key="1">
    <source>
        <dbReference type="ARBA" id="ARBA00004996"/>
    </source>
</evidence>
<dbReference type="InterPro" id="IPR029099">
    <property type="entry name" value="Pribosyltran_N"/>
</dbReference>
<evidence type="ECO:0000256" key="5">
    <source>
        <dbReference type="ARBA" id="ARBA00022727"/>
    </source>
</evidence>
<dbReference type="GO" id="GO:0016301">
    <property type="term" value="F:kinase activity"/>
    <property type="evidence" value="ECO:0007669"/>
    <property type="project" value="UniProtKB-KW"/>
</dbReference>
<keyword evidence="7" id="KW-0418">Kinase</keyword>
<keyword evidence="4 12" id="KW-0808">Transferase</keyword>
<dbReference type="Pfam" id="PF13793">
    <property type="entry name" value="Pribosyltran_N"/>
    <property type="match status" value="1"/>
</dbReference>
<keyword evidence="6" id="KW-0547">Nucleotide-binding</keyword>
<dbReference type="GO" id="GO:0005737">
    <property type="term" value="C:cytoplasm"/>
    <property type="evidence" value="ECO:0007669"/>
    <property type="project" value="TreeGrafter"/>
</dbReference>
<gene>
    <name evidence="12" type="ORF">LSAA_6438</name>
</gene>
<dbReference type="GO" id="GO:0006015">
    <property type="term" value="P:5-phosphoribose 1-diphosphate biosynthetic process"/>
    <property type="evidence" value="ECO:0007669"/>
    <property type="project" value="TreeGrafter"/>
</dbReference>
<sequence>MLFINACRLASASKITLILPMFPYSQGNKKNGIRVPITCRLMADLLQKAGASHIMILDPRTPQLEGFFGLTVDSLKMEALICDWIRKNIVHWQNCIVVSPDEDSVHQGVSLANTLGVSYTFIHNRNKKPREYTNENGEEIPKILISEVFHDSSKDSEEEGIKNLKINYKYDNESEEDTQSSEEEELSQSEKGGHSFYQNEDECFISPKVANKTVILLDDMIDSGTAMVFALNQLKKAGAEKIYVFATHAIFSGNAIDRIFAFEEILEAVVVSNSLPQEEEYYSKYPKFHSIDVSGLISEFIRRHHYCESVSVLSNFCSIRNDDQMRLPLREEEYMIHPEYNGVIKGDPKQGKKICKDPLTSLRKETKSKSWDILNELTKDGTDLKNALTKQIVLNCFCTTSRQHLIQSFGHFKYEDFINSAIMTEENVVHADVFNYNVHLNNKNEEEKIHLTGLASGCKDGCHVLGTRPNKLMANHFVRDTNILYSLHNCNERIDGHLISATAQSFPQIIGALISHILKSQTPLVSDMISYLIDLPTLDNIDVGRQVSE</sequence>
<dbReference type="FunFam" id="3.40.50.2020:FF:000014">
    <property type="entry name" value="Ribose-phosphate pyrophosphokinase 1"/>
    <property type="match status" value="1"/>
</dbReference>
<dbReference type="PANTHER" id="PTHR10210:SF32">
    <property type="entry name" value="RIBOSE-PHOSPHATE PYROPHOSPHOKINASE 2"/>
    <property type="match status" value="1"/>
</dbReference>
<feature type="compositionally biased region" description="Acidic residues" evidence="10">
    <location>
        <begin position="173"/>
        <end position="187"/>
    </location>
</feature>
<dbReference type="Gene3D" id="3.40.50.2020">
    <property type="match status" value="4"/>
</dbReference>
<dbReference type="Pfam" id="PF14572">
    <property type="entry name" value="Pribosyl_synth"/>
    <property type="match status" value="1"/>
</dbReference>
<dbReference type="PANTHER" id="PTHR10210">
    <property type="entry name" value="RIBOSE-PHOSPHATE DIPHOSPHOKINASE FAMILY MEMBER"/>
    <property type="match status" value="1"/>
</dbReference>
<dbReference type="GO" id="GO:0006164">
    <property type="term" value="P:purine nucleotide biosynthetic process"/>
    <property type="evidence" value="ECO:0007669"/>
    <property type="project" value="TreeGrafter"/>
</dbReference>
<dbReference type="GO" id="GO:0004749">
    <property type="term" value="F:ribose phosphate diphosphokinase activity"/>
    <property type="evidence" value="ECO:0007669"/>
    <property type="project" value="UniProtKB-EC"/>
</dbReference>
<keyword evidence="5" id="KW-0545">Nucleotide biosynthesis</keyword>
<evidence type="ECO:0000256" key="7">
    <source>
        <dbReference type="ARBA" id="ARBA00022777"/>
    </source>
</evidence>
<protein>
    <recommendedName>
        <fullName evidence="3">ribose-phosphate diphosphokinase</fullName>
        <ecNumber evidence="3">2.7.6.1</ecNumber>
    </recommendedName>
</protein>
<dbReference type="SUPFAM" id="SSF53271">
    <property type="entry name" value="PRTase-like"/>
    <property type="match status" value="1"/>
</dbReference>
<dbReference type="CDD" id="cd06223">
    <property type="entry name" value="PRTases_typeI"/>
    <property type="match status" value="1"/>
</dbReference>
<evidence type="ECO:0000313" key="13">
    <source>
        <dbReference type="Proteomes" id="UP000675881"/>
    </source>
</evidence>
<evidence type="ECO:0000256" key="6">
    <source>
        <dbReference type="ARBA" id="ARBA00022741"/>
    </source>
</evidence>
<dbReference type="Proteomes" id="UP000675881">
    <property type="component" value="Chromosome 2"/>
</dbReference>
<dbReference type="EC" id="2.7.6.1" evidence="3"/>
<proteinExistence type="inferred from homology"/>
<comment type="similarity">
    <text evidence="2">Belongs to the ribose-phosphate pyrophosphokinase family.</text>
</comment>
<name>A0A7R8H5T9_LEPSM</name>
<evidence type="ECO:0000256" key="10">
    <source>
        <dbReference type="SAM" id="MobiDB-lite"/>
    </source>
</evidence>
<dbReference type="EMBL" id="HG994581">
    <property type="protein sequence ID" value="CAF2873569.1"/>
    <property type="molecule type" value="Genomic_DNA"/>
</dbReference>